<feature type="modified residue" description="4-aspartylphosphate" evidence="3">
    <location>
        <position position="25"/>
    </location>
</feature>
<evidence type="ECO:0000313" key="6">
    <source>
        <dbReference type="Proteomes" id="UP000191110"/>
    </source>
</evidence>
<gene>
    <name evidence="5" type="ORF">BOW53_06790</name>
</gene>
<evidence type="ECO:0000259" key="4">
    <source>
        <dbReference type="PROSITE" id="PS50110"/>
    </source>
</evidence>
<evidence type="ECO:0000256" key="3">
    <source>
        <dbReference type="PROSITE-ProRule" id="PRU00169"/>
    </source>
</evidence>
<dbReference type="Proteomes" id="UP000191110">
    <property type="component" value="Unassembled WGS sequence"/>
</dbReference>
<dbReference type="InterPro" id="IPR011006">
    <property type="entry name" value="CheY-like_superfamily"/>
</dbReference>
<proteinExistence type="predicted"/>
<dbReference type="EMBL" id="MPRL01000019">
    <property type="protein sequence ID" value="OOZ40709.1"/>
    <property type="molecule type" value="Genomic_DNA"/>
</dbReference>
<dbReference type="Pfam" id="PF00072">
    <property type="entry name" value="Response_reg"/>
    <property type="match status" value="1"/>
</dbReference>
<dbReference type="GO" id="GO:0000160">
    <property type="term" value="P:phosphorelay signal transduction system"/>
    <property type="evidence" value="ECO:0007669"/>
    <property type="project" value="UniProtKB-KW"/>
</dbReference>
<dbReference type="Gene3D" id="3.40.50.2300">
    <property type="match status" value="1"/>
</dbReference>
<accession>A0A1T2L6H6</accession>
<dbReference type="SUPFAM" id="SSF52172">
    <property type="entry name" value="CheY-like"/>
    <property type="match status" value="1"/>
</dbReference>
<dbReference type="PANTHER" id="PTHR45339:SF1">
    <property type="entry name" value="HYBRID SIGNAL TRANSDUCTION HISTIDINE KINASE J"/>
    <property type="match status" value="1"/>
</dbReference>
<feature type="domain" description="Response regulatory" evidence="4">
    <location>
        <begin position="1"/>
        <end position="92"/>
    </location>
</feature>
<name>A0A1T2L6H6_9GAMM</name>
<evidence type="ECO:0000256" key="1">
    <source>
        <dbReference type="ARBA" id="ARBA00022553"/>
    </source>
</evidence>
<keyword evidence="1 3" id="KW-0597">Phosphoprotein</keyword>
<sequence length="94" mass="10570">MITAESADREIPLIREQRPDPVLMDIHMPGTDGLEATRLLKRDIRTSHIPVIVVMARAMDGDREAILDAGCDGYPAKPVRYKKMLARVEKTLDD</sequence>
<evidence type="ECO:0000256" key="2">
    <source>
        <dbReference type="ARBA" id="ARBA00023012"/>
    </source>
</evidence>
<dbReference type="PROSITE" id="PS50110">
    <property type="entry name" value="RESPONSE_REGULATORY"/>
    <property type="match status" value="1"/>
</dbReference>
<dbReference type="OrthoDB" id="9793549at2"/>
<keyword evidence="2" id="KW-0902">Two-component regulatory system</keyword>
<comment type="caution">
    <text evidence="5">The sequence shown here is derived from an EMBL/GenBank/DDBJ whole genome shotgun (WGS) entry which is preliminary data.</text>
</comment>
<reference evidence="5 6" key="1">
    <citation type="submission" date="2016-11" db="EMBL/GenBank/DDBJ databases">
        <title>Mixed transmission modes and dynamic genome evolution in an obligate animal-bacterial symbiosis.</title>
        <authorList>
            <person name="Russell S.L."/>
            <person name="Corbett-Detig R.B."/>
            <person name="Cavanaugh C.M."/>
        </authorList>
    </citation>
    <scope>NUCLEOTIDE SEQUENCE [LARGE SCALE GENOMIC DNA]</scope>
    <source>
        <strain evidence="5">Sveles-Q1</strain>
    </source>
</reference>
<organism evidence="5 6">
    <name type="scientific">Solemya pervernicosa gill symbiont</name>
    <dbReference type="NCBI Taxonomy" id="642797"/>
    <lineage>
        <taxon>Bacteria</taxon>
        <taxon>Pseudomonadati</taxon>
        <taxon>Pseudomonadota</taxon>
        <taxon>Gammaproteobacteria</taxon>
        <taxon>sulfur-oxidizing symbionts</taxon>
    </lineage>
</organism>
<dbReference type="AlphaFoldDB" id="A0A1T2L6H6"/>
<evidence type="ECO:0000313" key="5">
    <source>
        <dbReference type="EMBL" id="OOZ40709.1"/>
    </source>
</evidence>
<dbReference type="PANTHER" id="PTHR45339">
    <property type="entry name" value="HYBRID SIGNAL TRANSDUCTION HISTIDINE KINASE J"/>
    <property type="match status" value="1"/>
</dbReference>
<keyword evidence="6" id="KW-1185">Reference proteome</keyword>
<dbReference type="InterPro" id="IPR001789">
    <property type="entry name" value="Sig_transdc_resp-reg_receiver"/>
</dbReference>
<protein>
    <recommendedName>
        <fullName evidence="4">Response regulatory domain-containing protein</fullName>
    </recommendedName>
</protein>